<comment type="caution">
    <text evidence="2">The sequence shown here is derived from an EMBL/GenBank/DDBJ whole genome shotgun (WGS) entry which is preliminary data.</text>
</comment>
<keyword evidence="1" id="KW-1133">Transmembrane helix</keyword>
<keyword evidence="1" id="KW-0812">Transmembrane</keyword>
<reference evidence="2" key="1">
    <citation type="submission" date="2019-03" db="EMBL/GenBank/DDBJ databases">
        <title>Metabolic reconstructions from genomes of highly enriched 'Candidatus Accumulibacter' and 'Candidatus Competibacter' bioreactor populations.</title>
        <authorList>
            <person name="Annavajhala M.K."/>
            <person name="Welles L."/>
            <person name="Abbas B."/>
            <person name="Sorokin D."/>
            <person name="Park H."/>
            <person name="Van Loosdrecht M."/>
            <person name="Chandran K."/>
        </authorList>
    </citation>
    <scope>NUCLEOTIDE SEQUENCE</scope>
    <source>
        <strain evidence="2">SBR_L</strain>
    </source>
</reference>
<evidence type="ECO:0000256" key="1">
    <source>
        <dbReference type="SAM" id="Phobius"/>
    </source>
</evidence>
<evidence type="ECO:0000313" key="2">
    <source>
        <dbReference type="EMBL" id="NMQ06148.1"/>
    </source>
</evidence>
<keyword evidence="1" id="KW-0472">Membrane</keyword>
<organism evidence="2 3">
    <name type="scientific">Candidatus Accumulibacter contiguus</name>
    <dbReference type="NCBI Taxonomy" id="2954381"/>
    <lineage>
        <taxon>Bacteria</taxon>
        <taxon>Pseudomonadati</taxon>
        <taxon>Pseudomonadota</taxon>
        <taxon>Betaproteobacteria</taxon>
        <taxon>Candidatus Accumulibacter</taxon>
    </lineage>
</organism>
<name>A0ABX1TAN1_9PROT</name>
<feature type="transmembrane region" description="Helical" evidence="1">
    <location>
        <begin position="49"/>
        <end position="68"/>
    </location>
</feature>
<dbReference type="InterPro" id="IPR019253">
    <property type="entry name" value="DUF2244_TM"/>
</dbReference>
<dbReference type="Proteomes" id="UP000886469">
    <property type="component" value="Unassembled WGS sequence"/>
</dbReference>
<dbReference type="Pfam" id="PF10003">
    <property type="entry name" value="DUF2244"/>
    <property type="match status" value="1"/>
</dbReference>
<accession>A0ABX1TAN1</accession>
<gene>
    <name evidence="2" type="ORF">E4Q08_13265</name>
</gene>
<protein>
    <submittedName>
        <fullName evidence="2">DUF2244 domain-containing protein</fullName>
    </submittedName>
</protein>
<keyword evidence="3" id="KW-1185">Reference proteome</keyword>
<proteinExistence type="predicted"/>
<sequence length="187" mass="21239">MICIKSSQFTRGGWPLWRGLMSLVAARTLTGRTWVARPNQSLSVTERNWVFVAMAAASSTIAIVFLYFGAWPVLPFTGIELALLWWALRHSEETAEDFERIALESGQLTIETRRGALAERHAFQPYWVRLQYVKPQGQSSHRLLIRSHGREVEVGRMLTEEQKKALASELKQSLGAAWPDKISKETN</sequence>
<dbReference type="EMBL" id="SPMX01000036">
    <property type="protein sequence ID" value="NMQ06148.1"/>
    <property type="molecule type" value="Genomic_DNA"/>
</dbReference>
<evidence type="ECO:0000313" key="3">
    <source>
        <dbReference type="Proteomes" id="UP000886469"/>
    </source>
</evidence>